<evidence type="ECO:0000313" key="3">
    <source>
        <dbReference type="Proteomes" id="UP000705983"/>
    </source>
</evidence>
<comment type="caution">
    <text evidence="2">The sequence shown here is derived from an EMBL/GenBank/DDBJ whole genome shotgun (WGS) entry which is preliminary data.</text>
</comment>
<evidence type="ECO:0000313" key="2">
    <source>
        <dbReference type="EMBL" id="MBM9434155.1"/>
    </source>
</evidence>
<dbReference type="Pfam" id="PF13302">
    <property type="entry name" value="Acetyltransf_3"/>
    <property type="match status" value="1"/>
</dbReference>
<dbReference type="RefSeq" id="WP_187997155.1">
    <property type="nucleotide sequence ID" value="NZ_JACEXG010000007.1"/>
</dbReference>
<dbReference type="PROSITE" id="PS51186">
    <property type="entry name" value="GNAT"/>
    <property type="match status" value="1"/>
</dbReference>
<dbReference type="PANTHER" id="PTHR43415">
    <property type="entry name" value="SPERMIDINE N(1)-ACETYLTRANSFERASE"/>
    <property type="match status" value="1"/>
</dbReference>
<feature type="domain" description="N-acetyltransferase" evidence="1">
    <location>
        <begin position="3"/>
        <end position="169"/>
    </location>
</feature>
<protein>
    <submittedName>
        <fullName evidence="2">GNAT family N-acetyltransferase</fullName>
    </submittedName>
</protein>
<dbReference type="InterPro" id="IPR000182">
    <property type="entry name" value="GNAT_dom"/>
</dbReference>
<proteinExistence type="predicted"/>
<name>A0ABS2THM1_9ACTO</name>
<dbReference type="EMBL" id="JAFFJS010000007">
    <property type="protein sequence ID" value="MBM9434155.1"/>
    <property type="molecule type" value="Genomic_DNA"/>
</dbReference>
<accession>A0ABS2THM1</accession>
<dbReference type="PANTHER" id="PTHR43415:SF4">
    <property type="entry name" value="N-ACETYLTRANSFERASE DOMAIN-CONTAINING PROTEIN"/>
    <property type="match status" value="1"/>
</dbReference>
<dbReference type="Gene3D" id="3.40.630.30">
    <property type="match status" value="1"/>
</dbReference>
<evidence type="ECO:0000259" key="1">
    <source>
        <dbReference type="PROSITE" id="PS51186"/>
    </source>
</evidence>
<dbReference type="Proteomes" id="UP000705983">
    <property type="component" value="Unassembled WGS sequence"/>
</dbReference>
<reference evidence="3" key="1">
    <citation type="submission" date="2021-02" db="EMBL/GenBank/DDBJ databases">
        <title>Leucobacter sp. CX169.</title>
        <authorList>
            <person name="Cheng Y."/>
        </authorList>
    </citation>
    <scope>NUCLEOTIDE SEQUENCE [LARGE SCALE GENOMIC DNA]</scope>
    <source>
        <strain evidence="3">JY899</strain>
    </source>
</reference>
<sequence>MVVTLRPETFDDWPWLWHWRHELRDPEWKEWDSPYLHALSPRLSYEQFTRGRALDNHLGAVIDVDGRAVGYVNRGELAPGGGGWWDWGIVIYDPADRGRGTGRAAARLWIDHTFTMTGVHVLTLTTWSGNTPMISLGHSLGFAECSRIPQAREWRGQRYDAVQMALVRDDWKI</sequence>
<dbReference type="InterPro" id="IPR016181">
    <property type="entry name" value="Acyl_CoA_acyltransferase"/>
</dbReference>
<dbReference type="SUPFAM" id="SSF55729">
    <property type="entry name" value="Acyl-CoA N-acyltransferases (Nat)"/>
    <property type="match status" value="1"/>
</dbReference>
<keyword evidence="3" id="KW-1185">Reference proteome</keyword>
<gene>
    <name evidence="2" type="ORF">JVW63_10665</name>
</gene>
<organism evidence="2 3">
    <name type="scientific">Flaviflexus equikiangi</name>
    <dbReference type="NCBI Taxonomy" id="2758573"/>
    <lineage>
        <taxon>Bacteria</taxon>
        <taxon>Bacillati</taxon>
        <taxon>Actinomycetota</taxon>
        <taxon>Actinomycetes</taxon>
        <taxon>Actinomycetales</taxon>
        <taxon>Actinomycetaceae</taxon>
        <taxon>Flaviflexus</taxon>
    </lineage>
</organism>